<comment type="caution">
    <text evidence="1">The sequence shown here is derived from an EMBL/GenBank/DDBJ whole genome shotgun (WGS) entry which is preliminary data.</text>
</comment>
<proteinExistence type="predicted"/>
<accession>A0AAD9VW46</accession>
<dbReference type="AlphaFoldDB" id="A0AAD9VW46"/>
<evidence type="ECO:0000313" key="1">
    <source>
        <dbReference type="EMBL" id="KAK2588347.1"/>
    </source>
</evidence>
<organism evidence="1 2">
    <name type="scientific">Odynerus spinipes</name>
    <dbReference type="NCBI Taxonomy" id="1348599"/>
    <lineage>
        <taxon>Eukaryota</taxon>
        <taxon>Metazoa</taxon>
        <taxon>Ecdysozoa</taxon>
        <taxon>Arthropoda</taxon>
        <taxon>Hexapoda</taxon>
        <taxon>Insecta</taxon>
        <taxon>Pterygota</taxon>
        <taxon>Neoptera</taxon>
        <taxon>Endopterygota</taxon>
        <taxon>Hymenoptera</taxon>
        <taxon>Apocrita</taxon>
        <taxon>Aculeata</taxon>
        <taxon>Vespoidea</taxon>
        <taxon>Vespidae</taxon>
        <taxon>Eumeninae</taxon>
        <taxon>Odynerus</taxon>
    </lineage>
</organism>
<dbReference type="EMBL" id="JAIFRP010000006">
    <property type="protein sequence ID" value="KAK2588347.1"/>
    <property type="molecule type" value="Genomic_DNA"/>
</dbReference>
<gene>
    <name evidence="1" type="ORF">KPH14_004363</name>
</gene>
<reference evidence="1" key="2">
    <citation type="journal article" date="2023" name="Commun. Biol.">
        <title>Intrasexual cuticular hydrocarbon dimorphism in a wasp sheds light on hydrocarbon biosynthesis genes in Hymenoptera.</title>
        <authorList>
            <person name="Moris V.C."/>
            <person name="Podsiadlowski L."/>
            <person name="Martin S."/>
            <person name="Oeyen J.P."/>
            <person name="Donath A."/>
            <person name="Petersen M."/>
            <person name="Wilbrandt J."/>
            <person name="Misof B."/>
            <person name="Liedtke D."/>
            <person name="Thamm M."/>
            <person name="Scheiner R."/>
            <person name="Schmitt T."/>
            <person name="Niehuis O."/>
        </authorList>
    </citation>
    <scope>NUCLEOTIDE SEQUENCE</scope>
    <source>
        <strain evidence="1">GBR_01_08_01A</strain>
    </source>
</reference>
<name>A0AAD9VW46_9HYME</name>
<keyword evidence="2" id="KW-1185">Reference proteome</keyword>
<protein>
    <submittedName>
        <fullName evidence="1">Uncharacterized protein</fullName>
    </submittedName>
</protein>
<dbReference type="Proteomes" id="UP001258017">
    <property type="component" value="Unassembled WGS sequence"/>
</dbReference>
<sequence length="76" mass="8762">MDAGNNDDDADYYDELEYVRVFWDANEHRHFGVFSGPVREHDCWDGVRAQEARQTTVIHVYACKMSEHTDVSLIAG</sequence>
<reference evidence="1" key="1">
    <citation type="submission" date="2021-08" db="EMBL/GenBank/DDBJ databases">
        <authorList>
            <person name="Misof B."/>
            <person name="Oliver O."/>
            <person name="Podsiadlowski L."/>
            <person name="Donath A."/>
            <person name="Peters R."/>
            <person name="Mayer C."/>
            <person name="Rust J."/>
            <person name="Gunkel S."/>
            <person name="Lesny P."/>
            <person name="Martin S."/>
            <person name="Oeyen J.P."/>
            <person name="Petersen M."/>
            <person name="Panagiotis P."/>
            <person name="Wilbrandt J."/>
            <person name="Tanja T."/>
        </authorList>
    </citation>
    <scope>NUCLEOTIDE SEQUENCE</scope>
    <source>
        <strain evidence="1">GBR_01_08_01A</strain>
        <tissue evidence="1">Thorax + abdomen</tissue>
    </source>
</reference>
<evidence type="ECO:0000313" key="2">
    <source>
        <dbReference type="Proteomes" id="UP001258017"/>
    </source>
</evidence>